<protein>
    <submittedName>
        <fullName evidence="5">Helix-turn-helix domain-containing protein</fullName>
    </submittedName>
</protein>
<dbReference type="RefSeq" id="WP_083344170.1">
    <property type="nucleotide sequence ID" value="NZ_LT629690.1"/>
</dbReference>
<dbReference type="Pfam" id="PF12833">
    <property type="entry name" value="HTH_18"/>
    <property type="match status" value="1"/>
</dbReference>
<evidence type="ECO:0000259" key="4">
    <source>
        <dbReference type="PROSITE" id="PS01124"/>
    </source>
</evidence>
<dbReference type="AlphaFoldDB" id="A0A1G7H9I4"/>
<dbReference type="Gene3D" id="1.10.10.60">
    <property type="entry name" value="Homeodomain-like"/>
    <property type="match status" value="2"/>
</dbReference>
<proteinExistence type="predicted"/>
<dbReference type="OrthoDB" id="9814125at2"/>
<accession>A0A1G7H9I4</accession>
<dbReference type="InterPro" id="IPR037923">
    <property type="entry name" value="HTH-like"/>
</dbReference>
<dbReference type="SUPFAM" id="SSF51215">
    <property type="entry name" value="Regulatory protein AraC"/>
    <property type="match status" value="1"/>
</dbReference>
<dbReference type="InterPro" id="IPR009057">
    <property type="entry name" value="Homeodomain-like_sf"/>
</dbReference>
<dbReference type="GO" id="GO:0043565">
    <property type="term" value="F:sequence-specific DNA binding"/>
    <property type="evidence" value="ECO:0007669"/>
    <property type="project" value="InterPro"/>
</dbReference>
<dbReference type="PROSITE" id="PS01124">
    <property type="entry name" value="HTH_ARAC_FAMILY_2"/>
    <property type="match status" value="1"/>
</dbReference>
<dbReference type="SMART" id="SM00342">
    <property type="entry name" value="HTH_ARAC"/>
    <property type="match status" value="1"/>
</dbReference>
<evidence type="ECO:0000256" key="1">
    <source>
        <dbReference type="ARBA" id="ARBA00023015"/>
    </source>
</evidence>
<dbReference type="PANTHER" id="PTHR46796:SF7">
    <property type="entry name" value="ARAC FAMILY TRANSCRIPTIONAL REGULATOR"/>
    <property type="match status" value="1"/>
</dbReference>
<dbReference type="GO" id="GO:0003700">
    <property type="term" value="F:DNA-binding transcription factor activity"/>
    <property type="evidence" value="ECO:0007669"/>
    <property type="project" value="InterPro"/>
</dbReference>
<keyword evidence="3" id="KW-0804">Transcription</keyword>
<evidence type="ECO:0000256" key="3">
    <source>
        <dbReference type="ARBA" id="ARBA00023163"/>
    </source>
</evidence>
<dbReference type="InterPro" id="IPR050204">
    <property type="entry name" value="AraC_XylS_family_regulators"/>
</dbReference>
<keyword evidence="2" id="KW-0238">DNA-binding</keyword>
<dbReference type="Pfam" id="PF12852">
    <property type="entry name" value="Cupin_6"/>
    <property type="match status" value="1"/>
</dbReference>
<dbReference type="EMBL" id="LT629690">
    <property type="protein sequence ID" value="SDE97046.1"/>
    <property type="molecule type" value="Genomic_DNA"/>
</dbReference>
<evidence type="ECO:0000313" key="5">
    <source>
        <dbReference type="EMBL" id="SDE97046.1"/>
    </source>
</evidence>
<dbReference type="InterPro" id="IPR018060">
    <property type="entry name" value="HTH_AraC"/>
</dbReference>
<feature type="domain" description="HTH araC/xylS-type" evidence="4">
    <location>
        <begin position="173"/>
        <end position="270"/>
    </location>
</feature>
<keyword evidence="6" id="KW-1185">Reference proteome</keyword>
<keyword evidence="1" id="KW-0805">Transcription regulation</keyword>
<evidence type="ECO:0000256" key="2">
    <source>
        <dbReference type="ARBA" id="ARBA00023125"/>
    </source>
</evidence>
<name>A0A1G7H9I4_9BACT</name>
<dbReference type="Proteomes" id="UP000182427">
    <property type="component" value="Chromosome I"/>
</dbReference>
<evidence type="ECO:0000313" key="6">
    <source>
        <dbReference type="Proteomes" id="UP000182427"/>
    </source>
</evidence>
<sequence>MDPLAPFFERFGLSARMFYSGKQCGISPDLNEPTGYLHVLRKGTLTVFRPDAQPLVLSTPSILFFSRPQQHRVHGPEDEGADLVCATVRFGVGMLNPLTASLPEPFVVPLDTLPELAPALELLFSEANSQSSGRQVALDHLFEYVLVLLMRSALNDRLLSSGVLLGLADECLRKAIEAMHKHPEAPWSLEQLAQRAGMSRARFAARFRKIVGITPFDYLTDWRLGVAQAMLRKGSSLKLIAAAVGYANATALTRVFSKRVGKSPSDWLSERN</sequence>
<reference evidence="5 6" key="1">
    <citation type="submission" date="2016-10" db="EMBL/GenBank/DDBJ databases">
        <authorList>
            <person name="de Groot N.N."/>
        </authorList>
    </citation>
    <scope>NUCLEOTIDE SEQUENCE [LARGE SCALE GENOMIC DNA]</scope>
    <source>
        <strain evidence="5 6">GAS232</strain>
    </source>
</reference>
<dbReference type="PANTHER" id="PTHR46796">
    <property type="entry name" value="HTH-TYPE TRANSCRIPTIONAL ACTIVATOR RHAS-RELATED"/>
    <property type="match status" value="1"/>
</dbReference>
<dbReference type="InterPro" id="IPR032783">
    <property type="entry name" value="AraC_lig"/>
</dbReference>
<dbReference type="SUPFAM" id="SSF46689">
    <property type="entry name" value="Homeodomain-like"/>
    <property type="match status" value="2"/>
</dbReference>
<gene>
    <name evidence="5" type="ORF">SAMN05444167_0977</name>
</gene>
<organism evidence="5 6">
    <name type="scientific">Terriglobus roseus</name>
    <dbReference type="NCBI Taxonomy" id="392734"/>
    <lineage>
        <taxon>Bacteria</taxon>
        <taxon>Pseudomonadati</taxon>
        <taxon>Acidobacteriota</taxon>
        <taxon>Terriglobia</taxon>
        <taxon>Terriglobales</taxon>
        <taxon>Acidobacteriaceae</taxon>
        <taxon>Terriglobus</taxon>
    </lineage>
</organism>